<dbReference type="InterPro" id="IPR046349">
    <property type="entry name" value="C1-like_sf"/>
</dbReference>
<reference evidence="2" key="1">
    <citation type="submission" date="2022-01" db="EMBL/GenBank/DDBJ databases">
        <authorList>
            <person name="King R."/>
        </authorList>
    </citation>
    <scope>NUCLEOTIDE SEQUENCE</scope>
</reference>
<sequence>MAATGTVVSESSLKNRNCEKCKKNSVNGVKCVNCESFFHSSCARNCSFVKSIGEDLIICCEPSSQTVSECDNDQAFFDAIENLSTDKKIDISIFSYVVKQKDIIIDELRTKIEMLNYQIDSAKKAEEIKTDNTVHPIKTIDKESYAKKAEQSHQPNVPYRTETSSSSVAGVAGSSKLPKVTQEKLSLALLKNETKEKCENIINLTRDAE</sequence>
<accession>A0A9N9SHS5</accession>
<dbReference type="SUPFAM" id="SSF57889">
    <property type="entry name" value="Cysteine-rich domain"/>
    <property type="match status" value="1"/>
</dbReference>
<dbReference type="Proteomes" id="UP001153737">
    <property type="component" value="Chromosome 7"/>
</dbReference>
<protein>
    <submittedName>
        <fullName evidence="2">Uncharacterized protein</fullName>
    </submittedName>
</protein>
<dbReference type="AlphaFoldDB" id="A0A9N9SHS5"/>
<feature type="region of interest" description="Disordered" evidence="1">
    <location>
        <begin position="146"/>
        <end position="178"/>
    </location>
</feature>
<dbReference type="OrthoDB" id="6779224at2759"/>
<organism evidence="2 3">
    <name type="scientific">Phaedon cochleariae</name>
    <name type="common">Mustard beetle</name>
    <dbReference type="NCBI Taxonomy" id="80249"/>
    <lineage>
        <taxon>Eukaryota</taxon>
        <taxon>Metazoa</taxon>
        <taxon>Ecdysozoa</taxon>
        <taxon>Arthropoda</taxon>
        <taxon>Hexapoda</taxon>
        <taxon>Insecta</taxon>
        <taxon>Pterygota</taxon>
        <taxon>Neoptera</taxon>
        <taxon>Endopterygota</taxon>
        <taxon>Coleoptera</taxon>
        <taxon>Polyphaga</taxon>
        <taxon>Cucujiformia</taxon>
        <taxon>Chrysomeloidea</taxon>
        <taxon>Chrysomelidae</taxon>
        <taxon>Chrysomelinae</taxon>
        <taxon>Chrysomelini</taxon>
        <taxon>Phaedon</taxon>
    </lineage>
</organism>
<evidence type="ECO:0000313" key="3">
    <source>
        <dbReference type="Proteomes" id="UP001153737"/>
    </source>
</evidence>
<gene>
    <name evidence="2" type="ORF">PHAECO_LOCUS10794</name>
</gene>
<proteinExistence type="predicted"/>
<keyword evidence="3" id="KW-1185">Reference proteome</keyword>
<feature type="compositionally biased region" description="Low complexity" evidence="1">
    <location>
        <begin position="164"/>
        <end position="175"/>
    </location>
</feature>
<reference evidence="2" key="2">
    <citation type="submission" date="2022-10" db="EMBL/GenBank/DDBJ databases">
        <authorList>
            <consortium name="ENA_rothamsted_submissions"/>
            <consortium name="culmorum"/>
            <person name="King R."/>
        </authorList>
    </citation>
    <scope>NUCLEOTIDE SEQUENCE</scope>
</reference>
<evidence type="ECO:0000256" key="1">
    <source>
        <dbReference type="SAM" id="MobiDB-lite"/>
    </source>
</evidence>
<evidence type="ECO:0000313" key="2">
    <source>
        <dbReference type="EMBL" id="CAG9823885.1"/>
    </source>
</evidence>
<dbReference type="EMBL" id="OU896713">
    <property type="protein sequence ID" value="CAG9823885.1"/>
    <property type="molecule type" value="Genomic_DNA"/>
</dbReference>
<name>A0A9N9SHS5_PHACE</name>